<sequence length="40" mass="4666">MYVVEELTPFKTWFVRVYMVHEFSCSLLSLSLAVLQITAL</sequence>
<protein>
    <submittedName>
        <fullName evidence="2">Uncharacterized protein</fullName>
    </submittedName>
</protein>
<evidence type="ECO:0000313" key="2">
    <source>
        <dbReference type="WBParaSite" id="JU765_v2.g15500.t1"/>
    </source>
</evidence>
<dbReference type="WBParaSite" id="JU765_v2.g15500.t1">
    <property type="protein sequence ID" value="JU765_v2.g15500.t1"/>
    <property type="gene ID" value="JU765_v2.g15500"/>
</dbReference>
<reference evidence="2" key="1">
    <citation type="submission" date="2022-11" db="UniProtKB">
        <authorList>
            <consortium name="WormBaseParasite"/>
        </authorList>
    </citation>
    <scope>IDENTIFICATION</scope>
</reference>
<name>A0AC34QDN3_9BILA</name>
<dbReference type="Proteomes" id="UP000887576">
    <property type="component" value="Unplaced"/>
</dbReference>
<organism evidence="1 2">
    <name type="scientific">Panagrolaimus sp. JU765</name>
    <dbReference type="NCBI Taxonomy" id="591449"/>
    <lineage>
        <taxon>Eukaryota</taxon>
        <taxon>Metazoa</taxon>
        <taxon>Ecdysozoa</taxon>
        <taxon>Nematoda</taxon>
        <taxon>Chromadorea</taxon>
        <taxon>Rhabditida</taxon>
        <taxon>Tylenchina</taxon>
        <taxon>Panagrolaimomorpha</taxon>
        <taxon>Panagrolaimoidea</taxon>
        <taxon>Panagrolaimidae</taxon>
        <taxon>Panagrolaimus</taxon>
    </lineage>
</organism>
<proteinExistence type="predicted"/>
<accession>A0AC34QDN3</accession>
<evidence type="ECO:0000313" key="1">
    <source>
        <dbReference type="Proteomes" id="UP000887576"/>
    </source>
</evidence>